<reference evidence="1 2" key="1">
    <citation type="journal article" date="2019" name="Nat. Ecol. Evol.">
        <title>Megaphylogeny resolves global patterns of mushroom evolution.</title>
        <authorList>
            <person name="Varga T."/>
            <person name="Krizsan K."/>
            <person name="Foldi C."/>
            <person name="Dima B."/>
            <person name="Sanchez-Garcia M."/>
            <person name="Sanchez-Ramirez S."/>
            <person name="Szollosi G.J."/>
            <person name="Szarkandi J.G."/>
            <person name="Papp V."/>
            <person name="Albert L."/>
            <person name="Andreopoulos W."/>
            <person name="Angelini C."/>
            <person name="Antonin V."/>
            <person name="Barry K.W."/>
            <person name="Bougher N.L."/>
            <person name="Buchanan P."/>
            <person name="Buyck B."/>
            <person name="Bense V."/>
            <person name="Catcheside P."/>
            <person name="Chovatia M."/>
            <person name="Cooper J."/>
            <person name="Damon W."/>
            <person name="Desjardin D."/>
            <person name="Finy P."/>
            <person name="Geml J."/>
            <person name="Haridas S."/>
            <person name="Hughes K."/>
            <person name="Justo A."/>
            <person name="Karasinski D."/>
            <person name="Kautmanova I."/>
            <person name="Kiss B."/>
            <person name="Kocsube S."/>
            <person name="Kotiranta H."/>
            <person name="LaButti K.M."/>
            <person name="Lechner B.E."/>
            <person name="Liimatainen K."/>
            <person name="Lipzen A."/>
            <person name="Lukacs Z."/>
            <person name="Mihaltcheva S."/>
            <person name="Morgado L.N."/>
            <person name="Niskanen T."/>
            <person name="Noordeloos M.E."/>
            <person name="Ohm R.A."/>
            <person name="Ortiz-Santana B."/>
            <person name="Ovrebo C."/>
            <person name="Racz N."/>
            <person name="Riley R."/>
            <person name="Savchenko A."/>
            <person name="Shiryaev A."/>
            <person name="Soop K."/>
            <person name="Spirin V."/>
            <person name="Szebenyi C."/>
            <person name="Tomsovsky M."/>
            <person name="Tulloss R.E."/>
            <person name="Uehling J."/>
            <person name="Grigoriev I.V."/>
            <person name="Vagvolgyi C."/>
            <person name="Papp T."/>
            <person name="Martin F.M."/>
            <person name="Miettinen O."/>
            <person name="Hibbett D.S."/>
            <person name="Nagy L.G."/>
        </authorList>
    </citation>
    <scope>NUCLEOTIDE SEQUENCE [LARGE SCALE GENOMIC DNA]</scope>
    <source>
        <strain evidence="1 2">NL-1719</strain>
    </source>
</reference>
<dbReference type="EMBL" id="ML208463">
    <property type="protein sequence ID" value="TFK64742.1"/>
    <property type="molecule type" value="Genomic_DNA"/>
</dbReference>
<protein>
    <submittedName>
        <fullName evidence="1">Uncharacterized protein</fullName>
    </submittedName>
</protein>
<proteinExistence type="predicted"/>
<feature type="non-terminal residue" evidence="1">
    <location>
        <position position="1"/>
    </location>
</feature>
<keyword evidence="2" id="KW-1185">Reference proteome</keyword>
<accession>A0ACD3AG73</accession>
<gene>
    <name evidence="1" type="ORF">BDN72DRAFT_740074</name>
</gene>
<name>A0ACD3AG73_9AGAR</name>
<organism evidence="1 2">
    <name type="scientific">Pluteus cervinus</name>
    <dbReference type="NCBI Taxonomy" id="181527"/>
    <lineage>
        <taxon>Eukaryota</taxon>
        <taxon>Fungi</taxon>
        <taxon>Dikarya</taxon>
        <taxon>Basidiomycota</taxon>
        <taxon>Agaricomycotina</taxon>
        <taxon>Agaricomycetes</taxon>
        <taxon>Agaricomycetidae</taxon>
        <taxon>Agaricales</taxon>
        <taxon>Pluteineae</taxon>
        <taxon>Pluteaceae</taxon>
        <taxon>Pluteus</taxon>
    </lineage>
</organism>
<dbReference type="Proteomes" id="UP000308600">
    <property type="component" value="Unassembled WGS sequence"/>
</dbReference>
<evidence type="ECO:0000313" key="1">
    <source>
        <dbReference type="EMBL" id="TFK64742.1"/>
    </source>
</evidence>
<evidence type="ECO:0000313" key="2">
    <source>
        <dbReference type="Proteomes" id="UP000308600"/>
    </source>
</evidence>
<sequence>ATPFKHDVQIFGPTGHNVIERAMFDDGAMVNAINHRFYQQHQTLFGCLKPSNKRLRMADGTITKPTGRWEGQINIRGITAVDSFEIFQSKDRWNVLIGKPLKTKLRAIHHYEKDEIQIGGEG</sequence>
<feature type="non-terminal residue" evidence="1">
    <location>
        <position position="122"/>
    </location>
</feature>